<evidence type="ECO:0000313" key="4">
    <source>
        <dbReference type="Proteomes" id="UP000075243"/>
    </source>
</evidence>
<sequence length="362" mass="41614">MACITNNSGSSSRTMNFDVFVSFRGEDTRNNFTDHLFAALRRKGVVAFRDNQNINKGQLLEPELMQAIKRSRLFIVVFSKNYASSSWCLKELTMIVDWVKETGQSVLPIFYDVTPSEVRKQSGEFQKAFAEYEESFRDDLEMVKKWREAMKAIANRCGWDVLNKLQHEEIEKIVEEVINLLDANEVVRVIGISGIGGIGKITLTTALFDKITHQYDACCFIDDVRKIYGEFGPMVAQKRLLCQVLNQDDVEINNLYLGTMLVRTRLRHLKVLIILDNVDQDEQLEKMVLHPKYLGVGSRILIISRDSHILRNYGVNEVYNVQLLNANKALQLFCRKAFKSDDILNDYEELTYGVVKYADDLP</sequence>
<gene>
    <name evidence="3" type="ORF">KK1_015952</name>
</gene>
<organism evidence="3 4">
    <name type="scientific">Cajanus cajan</name>
    <name type="common">Pigeon pea</name>
    <name type="synonym">Cajanus indicus</name>
    <dbReference type="NCBI Taxonomy" id="3821"/>
    <lineage>
        <taxon>Eukaryota</taxon>
        <taxon>Viridiplantae</taxon>
        <taxon>Streptophyta</taxon>
        <taxon>Embryophyta</taxon>
        <taxon>Tracheophyta</taxon>
        <taxon>Spermatophyta</taxon>
        <taxon>Magnoliopsida</taxon>
        <taxon>eudicotyledons</taxon>
        <taxon>Gunneridae</taxon>
        <taxon>Pentapetalae</taxon>
        <taxon>rosids</taxon>
        <taxon>fabids</taxon>
        <taxon>Fabales</taxon>
        <taxon>Fabaceae</taxon>
        <taxon>Papilionoideae</taxon>
        <taxon>50 kb inversion clade</taxon>
        <taxon>NPAAA clade</taxon>
        <taxon>indigoferoid/millettioid clade</taxon>
        <taxon>Phaseoleae</taxon>
        <taxon>Cajanus</taxon>
    </lineage>
</organism>
<evidence type="ECO:0000259" key="2">
    <source>
        <dbReference type="PROSITE" id="PS50104"/>
    </source>
</evidence>
<dbReference type="Gramene" id="C.cajan_15507.t">
    <property type="protein sequence ID" value="C.cajan_15507.t"/>
    <property type="gene ID" value="C.cajan_15507"/>
</dbReference>
<dbReference type="Proteomes" id="UP000075243">
    <property type="component" value="Chromosome 8"/>
</dbReference>
<dbReference type="GO" id="GO:0043531">
    <property type="term" value="F:ADP binding"/>
    <property type="evidence" value="ECO:0007669"/>
    <property type="project" value="InterPro"/>
</dbReference>
<dbReference type="STRING" id="3821.A0A151T336"/>
<dbReference type="Pfam" id="PF01582">
    <property type="entry name" value="TIR"/>
    <property type="match status" value="1"/>
</dbReference>
<dbReference type="InterPro" id="IPR044974">
    <property type="entry name" value="Disease_R_plants"/>
</dbReference>
<keyword evidence="1" id="KW-0520">NAD</keyword>
<dbReference type="InterPro" id="IPR035897">
    <property type="entry name" value="Toll_tir_struct_dom_sf"/>
</dbReference>
<protein>
    <submittedName>
        <fullName evidence="3">TMV resistance protein N</fullName>
    </submittedName>
</protein>
<dbReference type="EMBL" id="CM003610">
    <property type="protein sequence ID" value="KYP61462.1"/>
    <property type="molecule type" value="Genomic_DNA"/>
</dbReference>
<dbReference type="PANTHER" id="PTHR11017:SF259">
    <property type="entry name" value="ADP-RIBOSYL CYCLASE_CYCLIC ADP-RIBOSE HYDROLASE"/>
    <property type="match status" value="1"/>
</dbReference>
<dbReference type="PANTHER" id="PTHR11017">
    <property type="entry name" value="LEUCINE-RICH REPEAT-CONTAINING PROTEIN"/>
    <property type="match status" value="1"/>
</dbReference>
<dbReference type="FunFam" id="3.40.50.10140:FF:000007">
    <property type="entry name" value="Disease resistance protein (TIR-NBS-LRR class)"/>
    <property type="match status" value="1"/>
</dbReference>
<name>A0A151T336_CAJCA</name>
<dbReference type="InterPro" id="IPR027417">
    <property type="entry name" value="P-loop_NTPase"/>
</dbReference>
<reference evidence="3 4" key="1">
    <citation type="journal article" date="2012" name="Nat. Biotechnol.">
        <title>Draft genome sequence of pigeonpea (Cajanus cajan), an orphan legume crop of resource-poor farmers.</title>
        <authorList>
            <person name="Varshney R.K."/>
            <person name="Chen W."/>
            <person name="Li Y."/>
            <person name="Bharti A.K."/>
            <person name="Saxena R.K."/>
            <person name="Schlueter J.A."/>
            <person name="Donoghue M.T."/>
            <person name="Azam S."/>
            <person name="Fan G."/>
            <person name="Whaley A.M."/>
            <person name="Farmer A.D."/>
            <person name="Sheridan J."/>
            <person name="Iwata A."/>
            <person name="Tuteja R."/>
            <person name="Penmetsa R.V."/>
            <person name="Wu W."/>
            <person name="Upadhyaya H.D."/>
            <person name="Yang S.P."/>
            <person name="Shah T."/>
            <person name="Saxena K.B."/>
            <person name="Michael T."/>
            <person name="McCombie W.R."/>
            <person name="Yang B."/>
            <person name="Zhang G."/>
            <person name="Yang H."/>
            <person name="Wang J."/>
            <person name="Spillane C."/>
            <person name="Cook D.R."/>
            <person name="May G.D."/>
            <person name="Xu X."/>
            <person name="Jackson S.A."/>
        </authorList>
    </citation>
    <scope>NUCLEOTIDE SEQUENCE [LARGE SCALE GENOMIC DNA]</scope>
    <source>
        <strain evidence="4">cv. Asha</strain>
    </source>
</reference>
<dbReference type="PRINTS" id="PR00364">
    <property type="entry name" value="DISEASERSIST"/>
</dbReference>
<feature type="domain" description="TIR" evidence="2">
    <location>
        <begin position="15"/>
        <end position="181"/>
    </location>
</feature>
<dbReference type="SMART" id="SM00255">
    <property type="entry name" value="TIR"/>
    <property type="match status" value="1"/>
</dbReference>
<evidence type="ECO:0000256" key="1">
    <source>
        <dbReference type="ARBA" id="ARBA00023027"/>
    </source>
</evidence>
<dbReference type="Gene3D" id="3.40.50.300">
    <property type="entry name" value="P-loop containing nucleotide triphosphate hydrolases"/>
    <property type="match status" value="1"/>
</dbReference>
<keyword evidence="4" id="KW-1185">Reference proteome</keyword>
<dbReference type="GO" id="GO:0007165">
    <property type="term" value="P:signal transduction"/>
    <property type="evidence" value="ECO:0007669"/>
    <property type="project" value="InterPro"/>
</dbReference>
<dbReference type="Gene3D" id="3.40.50.10140">
    <property type="entry name" value="Toll/interleukin-1 receptor homology (TIR) domain"/>
    <property type="match status" value="1"/>
</dbReference>
<accession>A0A151T336</accession>
<dbReference type="PROSITE" id="PS50104">
    <property type="entry name" value="TIR"/>
    <property type="match status" value="1"/>
</dbReference>
<dbReference type="AlphaFoldDB" id="A0A151T336"/>
<dbReference type="GO" id="GO:0006952">
    <property type="term" value="P:defense response"/>
    <property type="evidence" value="ECO:0007669"/>
    <property type="project" value="InterPro"/>
</dbReference>
<dbReference type="OMA" id="TEYEERC"/>
<evidence type="ECO:0000313" key="3">
    <source>
        <dbReference type="EMBL" id="KYP61462.1"/>
    </source>
</evidence>
<dbReference type="SUPFAM" id="SSF52540">
    <property type="entry name" value="P-loop containing nucleoside triphosphate hydrolases"/>
    <property type="match status" value="1"/>
</dbReference>
<dbReference type="SUPFAM" id="SSF52200">
    <property type="entry name" value="Toll/Interleukin receptor TIR domain"/>
    <property type="match status" value="1"/>
</dbReference>
<dbReference type="InterPro" id="IPR000157">
    <property type="entry name" value="TIR_dom"/>
</dbReference>
<proteinExistence type="predicted"/>